<evidence type="ECO:0000313" key="2">
    <source>
        <dbReference type="Proteomes" id="UP000193335"/>
    </source>
</evidence>
<organism evidence="1 2">
    <name type="scientific">Bradyrhizobium japonicum</name>
    <dbReference type="NCBI Taxonomy" id="375"/>
    <lineage>
        <taxon>Bacteria</taxon>
        <taxon>Pseudomonadati</taxon>
        <taxon>Pseudomonadota</taxon>
        <taxon>Alphaproteobacteria</taxon>
        <taxon>Hyphomicrobiales</taxon>
        <taxon>Nitrobacteraceae</taxon>
        <taxon>Bradyrhizobium</taxon>
    </lineage>
</organism>
<proteinExistence type="predicted"/>
<protein>
    <recommendedName>
        <fullName evidence="3">APCDD1 domain-containing protein</fullName>
    </recommendedName>
</protein>
<name>A0A1Y2JUB1_BRAJP</name>
<dbReference type="EMBL" id="NAFL01000216">
    <property type="protein sequence ID" value="OSJ35531.1"/>
    <property type="molecule type" value="Genomic_DNA"/>
</dbReference>
<accession>A0A1Y2JUB1</accession>
<comment type="caution">
    <text evidence="1">The sequence shown here is derived from an EMBL/GenBank/DDBJ whole genome shotgun (WGS) entry which is preliminary data.</text>
</comment>
<reference evidence="1 2" key="1">
    <citation type="submission" date="2017-03" db="EMBL/GenBank/DDBJ databases">
        <title>Whole genome sequences of fourteen strains of Bradyrhizobium canariense and one strain of Bradyrhizobium japonicum isolated from Lupinus (Papilionoideae: Genisteae) species in Algeria.</title>
        <authorList>
            <person name="Crovadore J."/>
            <person name="Chekireb D."/>
            <person name="Brachmann A."/>
            <person name="Chablais R."/>
            <person name="Cochard B."/>
            <person name="Lefort F."/>
        </authorList>
    </citation>
    <scope>NUCLEOTIDE SEQUENCE [LARGE SCALE GENOMIC DNA]</scope>
    <source>
        <strain evidence="1 2">UBMA197</strain>
    </source>
</reference>
<sequence>MELDVTGLKQALLGDWESIAPEVRPSAAKNADGTLKPFYLKRAFKYLPSDRFELEIVNSADPYSAVPLARIRIGGHMLWRGAHPIAPGAQKVDFVADETYEVTPLAQGFADVLNKVAAVGYAPWAVGAPQSIFGKTFAPFGLAEATNFMEYDLVYLRGDLLFWGARNIDGRGFDTEQNRPTNLQIPLIRK</sequence>
<dbReference type="Proteomes" id="UP000193335">
    <property type="component" value="Unassembled WGS sequence"/>
</dbReference>
<gene>
    <name evidence="1" type="ORF">BSZ19_08250</name>
</gene>
<evidence type="ECO:0000313" key="1">
    <source>
        <dbReference type="EMBL" id="OSJ35531.1"/>
    </source>
</evidence>
<evidence type="ECO:0008006" key="3">
    <source>
        <dbReference type="Google" id="ProtNLM"/>
    </source>
</evidence>
<dbReference type="AlphaFoldDB" id="A0A1Y2JUB1"/>